<proteinExistence type="predicted"/>
<evidence type="ECO:0000313" key="2">
    <source>
        <dbReference type="Proteomes" id="UP000320580"/>
    </source>
</evidence>
<reference evidence="1 2" key="1">
    <citation type="submission" date="2019-07" db="EMBL/GenBank/DDBJ databases">
        <authorList>
            <person name="Zhu P."/>
        </authorList>
    </citation>
    <scope>NUCLEOTIDE SEQUENCE [LARGE SCALE GENOMIC DNA]</scope>
    <source>
        <strain evidence="1 2">SSL-25</strain>
    </source>
</reference>
<dbReference type="RefSeq" id="WP_146481806.1">
    <property type="nucleotide sequence ID" value="NZ_CP042266.1"/>
</dbReference>
<accession>A0A5B8IIW5</accession>
<dbReference type="EMBL" id="CP042266">
    <property type="protein sequence ID" value="QDY78498.1"/>
    <property type="molecule type" value="Genomic_DNA"/>
</dbReference>
<gene>
    <name evidence="1" type="ORF">FQU76_20580</name>
</gene>
<dbReference type="Proteomes" id="UP000320580">
    <property type="component" value="Chromosome"/>
</dbReference>
<name>A0A5B8IIW5_9ACTN</name>
<dbReference type="KEGG" id="sqz:FQU76_20580"/>
<dbReference type="OrthoDB" id="3672045at2"/>
<organism evidence="1 2">
    <name type="scientific">Streptomyces qinzhouensis</name>
    <dbReference type="NCBI Taxonomy" id="2599401"/>
    <lineage>
        <taxon>Bacteria</taxon>
        <taxon>Bacillati</taxon>
        <taxon>Actinomycetota</taxon>
        <taxon>Actinomycetes</taxon>
        <taxon>Kitasatosporales</taxon>
        <taxon>Streptomycetaceae</taxon>
        <taxon>Streptomyces</taxon>
    </lineage>
</organism>
<dbReference type="AlphaFoldDB" id="A0A5B8IIW5"/>
<evidence type="ECO:0000313" key="1">
    <source>
        <dbReference type="EMBL" id="QDY78498.1"/>
    </source>
</evidence>
<protein>
    <submittedName>
        <fullName evidence="1">Uncharacterized protein</fullName>
    </submittedName>
</protein>
<sequence>MPMLPEDLIDLIHELRRRLDRVSLAAGTRPALTLVTNPLTVADAGRISVRDATDAELAALGSIGVNQDGSQQQGVLIRREDGTLALGVYGAGDGRQTLSARDRAGNVVLGDDASGGGLARPYIPIPLYPAPTAVTSAEWTRVLQGGMYLQHPRIAVGVWVQADPGTTVEARVRLLAADGTTVQLGPVVTATGAAFTEEVTAVHGGAAYDWSSLYVEGRVAAGSGKAAVGVLYAEGRQS</sequence>
<keyword evidence="2" id="KW-1185">Reference proteome</keyword>